<dbReference type="PANTHER" id="PTHR24271">
    <property type="entry name" value="KALLIKREIN-RELATED"/>
    <property type="match status" value="1"/>
</dbReference>
<dbReference type="InterPro" id="IPR001254">
    <property type="entry name" value="Trypsin_dom"/>
</dbReference>
<dbReference type="PANTHER" id="PTHR24271:SF50">
    <property type="match status" value="1"/>
</dbReference>
<reference evidence="4" key="1">
    <citation type="submission" date="2025-08" db="UniProtKB">
        <authorList>
            <consortium name="Ensembl"/>
        </authorList>
    </citation>
    <scope>IDENTIFICATION</scope>
</reference>
<organism evidence="4 5">
    <name type="scientific">Sphenodon punctatus</name>
    <name type="common">Tuatara</name>
    <name type="synonym">Hatteria punctata</name>
    <dbReference type="NCBI Taxonomy" id="8508"/>
    <lineage>
        <taxon>Eukaryota</taxon>
        <taxon>Metazoa</taxon>
        <taxon>Chordata</taxon>
        <taxon>Craniata</taxon>
        <taxon>Vertebrata</taxon>
        <taxon>Euteleostomi</taxon>
        <taxon>Lepidosauria</taxon>
        <taxon>Sphenodontia</taxon>
        <taxon>Sphenodontidae</taxon>
        <taxon>Sphenodon</taxon>
    </lineage>
</organism>
<evidence type="ECO:0000256" key="1">
    <source>
        <dbReference type="ARBA" id="ARBA00023157"/>
    </source>
</evidence>
<evidence type="ECO:0000259" key="3">
    <source>
        <dbReference type="Pfam" id="PF00089"/>
    </source>
</evidence>
<proteinExistence type="predicted"/>
<keyword evidence="1" id="KW-1015">Disulfide bond</keyword>
<evidence type="ECO:0000313" key="5">
    <source>
        <dbReference type="Proteomes" id="UP000694392"/>
    </source>
</evidence>
<keyword evidence="5" id="KW-1185">Reference proteome</keyword>
<keyword evidence="2" id="KW-1133">Transmembrane helix</keyword>
<dbReference type="GO" id="GO:0004252">
    <property type="term" value="F:serine-type endopeptidase activity"/>
    <property type="evidence" value="ECO:0007669"/>
    <property type="project" value="InterPro"/>
</dbReference>
<keyword evidence="2" id="KW-0472">Membrane</keyword>
<dbReference type="Gene3D" id="2.40.10.10">
    <property type="entry name" value="Trypsin-like serine proteases"/>
    <property type="match status" value="2"/>
</dbReference>
<name>A0A8D0HDB4_SPHPU</name>
<feature type="transmembrane region" description="Helical" evidence="2">
    <location>
        <begin position="14"/>
        <end position="36"/>
    </location>
</feature>
<dbReference type="Proteomes" id="UP000694392">
    <property type="component" value="Unplaced"/>
</dbReference>
<accession>A0A8D0HDB4</accession>
<reference evidence="4" key="2">
    <citation type="submission" date="2025-09" db="UniProtKB">
        <authorList>
            <consortium name="Ensembl"/>
        </authorList>
    </citation>
    <scope>IDENTIFICATION</scope>
</reference>
<feature type="domain" description="Peptidase S1" evidence="3">
    <location>
        <begin position="105"/>
        <end position="144"/>
    </location>
</feature>
<dbReference type="Ensembl" id="ENSSPUT00000021609.1">
    <property type="protein sequence ID" value="ENSSPUP00000020292.1"/>
    <property type="gene ID" value="ENSSPUG00000015573.1"/>
</dbReference>
<dbReference type="InterPro" id="IPR009003">
    <property type="entry name" value="Peptidase_S1_PA"/>
</dbReference>
<dbReference type="Pfam" id="PF00089">
    <property type="entry name" value="Trypsin"/>
    <property type="match status" value="1"/>
</dbReference>
<sequence>MQDNLGHNLHNICVYIYIYIYIYIYTQIHSSLFLNYETGLQKQRERERTIRENNREFLLSPMGGTIIGGQVSKPHSRPYMALLQTADNLKCGGFLVQDDFVLTAGDSGGPLVCDDKAQGIVSFGKSNGAPPRVFTRISKYVPWIHKMMKALRG</sequence>
<dbReference type="GO" id="GO:0006508">
    <property type="term" value="P:proteolysis"/>
    <property type="evidence" value="ECO:0007669"/>
    <property type="project" value="InterPro"/>
</dbReference>
<keyword evidence="2" id="KW-0812">Transmembrane</keyword>
<protein>
    <recommendedName>
        <fullName evidence="3">Peptidase S1 domain-containing protein</fullName>
    </recommendedName>
</protein>
<evidence type="ECO:0000313" key="4">
    <source>
        <dbReference type="Ensembl" id="ENSSPUP00000020292.1"/>
    </source>
</evidence>
<dbReference type="SUPFAM" id="SSF50494">
    <property type="entry name" value="Trypsin-like serine proteases"/>
    <property type="match status" value="2"/>
</dbReference>
<dbReference type="AlphaFoldDB" id="A0A8D0HDB4"/>
<dbReference type="GeneTree" id="ENSGT01090000260550"/>
<dbReference type="InterPro" id="IPR043504">
    <property type="entry name" value="Peptidase_S1_PA_chymotrypsin"/>
</dbReference>
<evidence type="ECO:0000256" key="2">
    <source>
        <dbReference type="SAM" id="Phobius"/>
    </source>
</evidence>